<gene>
    <name evidence="3" type="ORF">DWQ67_00360</name>
</gene>
<keyword evidence="2" id="KW-0812">Transmembrane</keyword>
<sequence>MKVFLYTLLRTVIFVGVALLVYFIFGWGSWGLMGSILSVVVGAVVAFAVGYLFFDRQRRAAARQLADAMERRKAERPVGPTQAEKDAGVEDSYQDTLRREAGLTSDARAPRSVDPADDER</sequence>
<dbReference type="AlphaFoldDB" id="A0A496PLD9"/>
<dbReference type="EMBL" id="QQXL01000001">
    <property type="protein sequence ID" value="RKW71352.1"/>
    <property type="molecule type" value="Genomic_DNA"/>
</dbReference>
<accession>A0A496PLD9</accession>
<dbReference type="Proteomes" id="UP000273119">
    <property type="component" value="Unassembled WGS sequence"/>
</dbReference>
<keyword evidence="2" id="KW-1133">Transmembrane helix</keyword>
<comment type="caution">
    <text evidence="3">The sequence shown here is derived from an EMBL/GenBank/DDBJ whole genome shotgun (WGS) entry which is preliminary data.</text>
</comment>
<feature type="transmembrane region" description="Helical" evidence="2">
    <location>
        <begin position="7"/>
        <end position="25"/>
    </location>
</feature>
<proteinExistence type="predicted"/>
<name>A0A496PLD9_9MICC</name>
<evidence type="ECO:0000313" key="3">
    <source>
        <dbReference type="EMBL" id="RKW71352.1"/>
    </source>
</evidence>
<evidence type="ECO:0000256" key="2">
    <source>
        <dbReference type="SAM" id="Phobius"/>
    </source>
</evidence>
<feature type="region of interest" description="Disordered" evidence="1">
    <location>
        <begin position="69"/>
        <end position="120"/>
    </location>
</feature>
<dbReference type="RefSeq" id="WP_121483615.1">
    <property type="nucleotide sequence ID" value="NZ_QQXL01000001.1"/>
</dbReference>
<protein>
    <submittedName>
        <fullName evidence="3">DUF4229 domain-containing protein</fullName>
    </submittedName>
</protein>
<feature type="transmembrane region" description="Helical" evidence="2">
    <location>
        <begin position="31"/>
        <end position="54"/>
    </location>
</feature>
<keyword evidence="2" id="KW-0472">Membrane</keyword>
<organism evidence="3 4">
    <name type="scientific">Galactobacter caseinivorans</name>
    <dbReference type="NCBI Taxonomy" id="2676123"/>
    <lineage>
        <taxon>Bacteria</taxon>
        <taxon>Bacillati</taxon>
        <taxon>Actinomycetota</taxon>
        <taxon>Actinomycetes</taxon>
        <taxon>Micrococcales</taxon>
        <taxon>Micrococcaceae</taxon>
        <taxon>Galactobacter</taxon>
    </lineage>
</organism>
<evidence type="ECO:0000313" key="4">
    <source>
        <dbReference type="Proteomes" id="UP000273119"/>
    </source>
</evidence>
<dbReference type="InterPro" id="IPR025323">
    <property type="entry name" value="DUF4229"/>
</dbReference>
<reference evidence="3 4" key="1">
    <citation type="submission" date="2018-07" db="EMBL/GenBank/DDBJ databases">
        <title>Arthrobacter sp. nov., isolated from raw cow's milk with high bacterial count.</title>
        <authorList>
            <person name="Hahne J."/>
            <person name="Isele D."/>
            <person name="Lipski A."/>
        </authorList>
    </citation>
    <scope>NUCLEOTIDE SEQUENCE [LARGE SCALE GENOMIC DNA]</scope>
    <source>
        <strain evidence="3 4">JZ R-183</strain>
    </source>
</reference>
<dbReference type="Pfam" id="PF14012">
    <property type="entry name" value="DUF4229"/>
    <property type="match status" value="1"/>
</dbReference>
<keyword evidence="4" id="KW-1185">Reference proteome</keyword>
<evidence type="ECO:0000256" key="1">
    <source>
        <dbReference type="SAM" id="MobiDB-lite"/>
    </source>
</evidence>